<dbReference type="PANTHER" id="PTHR12835">
    <property type="entry name" value="BIOTIN PROTEIN LIGASE"/>
    <property type="match status" value="1"/>
</dbReference>
<dbReference type="InterPro" id="IPR003142">
    <property type="entry name" value="BPL_C"/>
</dbReference>
<dbReference type="SUPFAM" id="SSF50037">
    <property type="entry name" value="C-terminal domain of transcriptional repressors"/>
    <property type="match status" value="1"/>
</dbReference>
<evidence type="ECO:0000313" key="5">
    <source>
        <dbReference type="EMBL" id="VAX23767.1"/>
    </source>
</evidence>
<accession>A0A3B1D4V7</accession>
<dbReference type="PROSITE" id="PS51733">
    <property type="entry name" value="BPL_LPL_CATALYTIC"/>
    <property type="match status" value="1"/>
</dbReference>
<keyword evidence="1" id="KW-0436">Ligase</keyword>
<evidence type="ECO:0000256" key="3">
    <source>
        <dbReference type="ARBA" id="ARBA00022840"/>
    </source>
</evidence>
<dbReference type="InterPro" id="IPR045864">
    <property type="entry name" value="aa-tRNA-synth_II/BPL/LPL"/>
</dbReference>
<dbReference type="Gene3D" id="2.30.30.100">
    <property type="match status" value="1"/>
</dbReference>
<dbReference type="Pfam" id="PF02237">
    <property type="entry name" value="BPL_C"/>
    <property type="match status" value="1"/>
</dbReference>
<dbReference type="EMBL" id="UOGE01000089">
    <property type="protein sequence ID" value="VAX23767.1"/>
    <property type="molecule type" value="Genomic_DNA"/>
</dbReference>
<organism evidence="5">
    <name type="scientific">hydrothermal vent metagenome</name>
    <dbReference type="NCBI Taxonomy" id="652676"/>
    <lineage>
        <taxon>unclassified sequences</taxon>
        <taxon>metagenomes</taxon>
        <taxon>ecological metagenomes</taxon>
    </lineage>
</organism>
<dbReference type="GO" id="GO:0004077">
    <property type="term" value="F:biotin--[biotin carboxyl-carrier protein] ligase activity"/>
    <property type="evidence" value="ECO:0007669"/>
    <property type="project" value="InterPro"/>
</dbReference>
<dbReference type="Gene3D" id="3.30.930.10">
    <property type="entry name" value="Bira Bifunctional Protein, Domain 2"/>
    <property type="match status" value="1"/>
</dbReference>
<protein>
    <recommendedName>
        <fullName evidence="4">BPL/LPL catalytic domain-containing protein</fullName>
    </recommendedName>
</protein>
<dbReference type="Pfam" id="PF03099">
    <property type="entry name" value="BPL_LplA_LipB"/>
    <property type="match status" value="1"/>
</dbReference>
<dbReference type="AlphaFoldDB" id="A0A3B1D4V7"/>
<proteinExistence type="predicted"/>
<feature type="domain" description="BPL/LPL catalytic" evidence="4">
    <location>
        <begin position="4"/>
        <end position="195"/>
    </location>
</feature>
<dbReference type="NCBIfam" id="TIGR00121">
    <property type="entry name" value="birA_ligase"/>
    <property type="match status" value="1"/>
</dbReference>
<gene>
    <name evidence="5" type="ORF">MNBD_NITROSPINAE02-1800</name>
</gene>
<sequence length="260" mass="28240">MFDQITFDNLLSTRHMGRILVALDEVDSTNKWIADSLHKQAVERIVAVARKQKAGRGRFGRAWRHIPGKSLAFSLAWPIPDSFKPIGVITLSAGVALAEAVMEVAEARPDLKYPNDLLFKGLKAGGILCELKKAGERRFAVIGVGVNVNLTSAELPDEIKEIATSIREQCGRETSMEAILAIFLNRLESHLEEIVKSGPVVVVELYKKLTCTLGKNISVVGAGDDVTGVAVDVDYAGELIVDVGSGDFVKVHSGETVYKR</sequence>
<evidence type="ECO:0000256" key="1">
    <source>
        <dbReference type="ARBA" id="ARBA00022598"/>
    </source>
</evidence>
<dbReference type="InterPro" id="IPR004408">
    <property type="entry name" value="Biotin_CoA_COase_ligase"/>
</dbReference>
<dbReference type="InterPro" id="IPR004143">
    <property type="entry name" value="BPL_LPL_catalytic"/>
</dbReference>
<keyword evidence="3" id="KW-0067">ATP-binding</keyword>
<dbReference type="GO" id="GO:0005524">
    <property type="term" value="F:ATP binding"/>
    <property type="evidence" value="ECO:0007669"/>
    <property type="project" value="UniProtKB-KW"/>
</dbReference>
<reference evidence="5" key="1">
    <citation type="submission" date="2018-06" db="EMBL/GenBank/DDBJ databases">
        <authorList>
            <person name="Zhirakovskaya E."/>
        </authorList>
    </citation>
    <scope>NUCLEOTIDE SEQUENCE</scope>
</reference>
<name>A0A3B1D4V7_9ZZZZ</name>
<evidence type="ECO:0000256" key="2">
    <source>
        <dbReference type="ARBA" id="ARBA00022741"/>
    </source>
</evidence>
<dbReference type="GO" id="GO:0005737">
    <property type="term" value="C:cytoplasm"/>
    <property type="evidence" value="ECO:0007669"/>
    <property type="project" value="TreeGrafter"/>
</dbReference>
<dbReference type="CDD" id="cd16442">
    <property type="entry name" value="BPL"/>
    <property type="match status" value="1"/>
</dbReference>
<dbReference type="InterPro" id="IPR008988">
    <property type="entry name" value="Transcriptional_repressor_C"/>
</dbReference>
<keyword evidence="2" id="KW-0547">Nucleotide-binding</keyword>
<dbReference type="SUPFAM" id="SSF55681">
    <property type="entry name" value="Class II aaRS and biotin synthetases"/>
    <property type="match status" value="1"/>
</dbReference>
<dbReference type="PANTHER" id="PTHR12835:SF5">
    <property type="entry name" value="BIOTIN--PROTEIN LIGASE"/>
    <property type="match status" value="1"/>
</dbReference>
<evidence type="ECO:0000259" key="4">
    <source>
        <dbReference type="PROSITE" id="PS51733"/>
    </source>
</evidence>